<dbReference type="EC" id="3.2.1.141" evidence="4 13"/>
<protein>
    <recommendedName>
        <fullName evidence="5 13">Malto-oligosyltrehalose trehalohydrolase</fullName>
        <shortName evidence="14">MTHase</shortName>
        <ecNumber evidence="4 13">3.2.1.141</ecNumber>
    </recommendedName>
    <alternativeName>
        <fullName evidence="11 14">4-alpha-D-((1-&gt;4)-alpha-D-glucano)trehalose trehalohydrolase</fullName>
    </alternativeName>
    <alternativeName>
        <fullName evidence="10 14">Maltooligosyl trehalose trehalohydrolase</fullName>
    </alternativeName>
</protein>
<evidence type="ECO:0000313" key="20">
    <source>
        <dbReference type="Proteomes" id="UP000627205"/>
    </source>
</evidence>
<dbReference type="InterPro" id="IPR017853">
    <property type="entry name" value="GH"/>
</dbReference>
<comment type="caution">
    <text evidence="19">The sequence shown here is derived from an EMBL/GenBank/DDBJ whole genome shotgun (WGS) entry which is preliminary data.</text>
</comment>
<feature type="active site" description="Proton donor" evidence="15">
    <location>
        <position position="300"/>
    </location>
</feature>
<evidence type="ECO:0000256" key="14">
    <source>
        <dbReference type="PIRNR" id="PIRNR006337"/>
    </source>
</evidence>
<dbReference type="Gene3D" id="2.60.40.10">
    <property type="entry name" value="Immunoglobulins"/>
    <property type="match status" value="1"/>
</dbReference>
<dbReference type="GO" id="GO:0005737">
    <property type="term" value="C:cytoplasm"/>
    <property type="evidence" value="ECO:0007669"/>
    <property type="project" value="UniProtKB-SubCell"/>
</dbReference>
<dbReference type="CDD" id="cd11325">
    <property type="entry name" value="AmyAc_GTHase"/>
    <property type="match status" value="1"/>
</dbReference>
<feature type="site" description="Transition state stabilizer" evidence="17">
    <location>
        <position position="403"/>
    </location>
</feature>
<dbReference type="InterPro" id="IPR004193">
    <property type="entry name" value="Glyco_hydro_13_N"/>
</dbReference>
<evidence type="ECO:0000256" key="9">
    <source>
        <dbReference type="ARBA" id="ARBA00023295"/>
    </source>
</evidence>
<gene>
    <name evidence="19" type="ORF">GCM10011430_27570</name>
</gene>
<dbReference type="Pfam" id="PF00128">
    <property type="entry name" value="Alpha-amylase"/>
    <property type="match status" value="1"/>
</dbReference>
<evidence type="ECO:0000256" key="6">
    <source>
        <dbReference type="ARBA" id="ARBA00022490"/>
    </source>
</evidence>
<dbReference type="Gene3D" id="3.20.20.80">
    <property type="entry name" value="Glycosidases"/>
    <property type="match status" value="1"/>
</dbReference>
<feature type="binding site" evidence="16">
    <location>
        <begin position="331"/>
        <end position="335"/>
    </location>
    <ligand>
        <name>substrate</name>
    </ligand>
</feature>
<keyword evidence="8" id="KW-0119">Carbohydrate metabolism</keyword>
<evidence type="ECO:0000256" key="15">
    <source>
        <dbReference type="PIRSR" id="PIRSR006337-1"/>
    </source>
</evidence>
<dbReference type="RefSeq" id="WP_188422693.1">
    <property type="nucleotide sequence ID" value="NZ_BMDP01000004.1"/>
</dbReference>
<evidence type="ECO:0000256" key="2">
    <source>
        <dbReference type="ARBA" id="ARBA00005199"/>
    </source>
</evidence>
<name>A0A8J3B5P1_9BURK</name>
<evidence type="ECO:0000256" key="8">
    <source>
        <dbReference type="ARBA" id="ARBA00023277"/>
    </source>
</evidence>
<comment type="subcellular location">
    <subcellularLocation>
        <location evidence="1 15">Cytoplasm</location>
    </subcellularLocation>
</comment>
<dbReference type="InterPro" id="IPR044901">
    <property type="entry name" value="Trehalose_TreZ_E-set_sf"/>
</dbReference>
<dbReference type="EMBL" id="BMDP01000004">
    <property type="protein sequence ID" value="GGI55583.1"/>
    <property type="molecule type" value="Genomic_DNA"/>
</dbReference>
<dbReference type="CDD" id="cd02853">
    <property type="entry name" value="E_set_MTHase_like_N"/>
    <property type="match status" value="1"/>
</dbReference>
<comment type="pathway">
    <text evidence="2 14">Glycan biosynthesis; trehalose biosynthesis.</text>
</comment>
<dbReference type="SMART" id="SM00642">
    <property type="entry name" value="Aamy"/>
    <property type="match status" value="1"/>
</dbReference>
<keyword evidence="20" id="KW-1185">Reference proteome</keyword>
<evidence type="ECO:0000256" key="3">
    <source>
        <dbReference type="ARBA" id="ARBA00008061"/>
    </source>
</evidence>
<evidence type="ECO:0000256" key="17">
    <source>
        <dbReference type="PIRSR" id="PIRSR006337-3"/>
    </source>
</evidence>
<keyword evidence="9 14" id="KW-0326">Glycosidase</keyword>
<keyword evidence="7 14" id="KW-0378">Hydrolase</keyword>
<dbReference type="SUPFAM" id="SSF81296">
    <property type="entry name" value="E set domains"/>
    <property type="match status" value="1"/>
</dbReference>
<accession>A0A8J3B5P1</accession>
<dbReference type="InterPro" id="IPR013783">
    <property type="entry name" value="Ig-like_fold"/>
</dbReference>
<evidence type="ECO:0000256" key="5">
    <source>
        <dbReference type="ARBA" id="ARBA00015938"/>
    </source>
</evidence>
<dbReference type="Proteomes" id="UP000627205">
    <property type="component" value="Unassembled WGS sequence"/>
</dbReference>
<dbReference type="InterPro" id="IPR014756">
    <property type="entry name" value="Ig_E-set"/>
</dbReference>
<dbReference type="PANTHER" id="PTHR43651:SF11">
    <property type="entry name" value="MALTO-OLIGOSYLTREHALOSE TREHALOHYDROLASE"/>
    <property type="match status" value="1"/>
</dbReference>
<evidence type="ECO:0000256" key="10">
    <source>
        <dbReference type="ARBA" id="ARBA00032057"/>
    </source>
</evidence>
<dbReference type="SUPFAM" id="SSF51445">
    <property type="entry name" value="(Trans)glycosidases"/>
    <property type="match status" value="1"/>
</dbReference>
<dbReference type="PANTHER" id="PTHR43651">
    <property type="entry name" value="1,4-ALPHA-GLUCAN-BRANCHING ENZYME"/>
    <property type="match status" value="1"/>
</dbReference>
<reference evidence="19" key="1">
    <citation type="journal article" date="2014" name="Int. J. Syst. Evol. Microbiol.">
        <title>Complete genome sequence of Corynebacterium casei LMG S-19264T (=DSM 44701T), isolated from a smear-ripened cheese.</title>
        <authorList>
            <consortium name="US DOE Joint Genome Institute (JGI-PGF)"/>
            <person name="Walter F."/>
            <person name="Albersmeier A."/>
            <person name="Kalinowski J."/>
            <person name="Ruckert C."/>
        </authorList>
    </citation>
    <scope>NUCLEOTIDE SEQUENCE</scope>
    <source>
        <strain evidence="19">CCM 7664</strain>
    </source>
</reference>
<evidence type="ECO:0000259" key="18">
    <source>
        <dbReference type="SMART" id="SM00642"/>
    </source>
</evidence>
<evidence type="ECO:0000256" key="4">
    <source>
        <dbReference type="ARBA" id="ARBA00012268"/>
    </source>
</evidence>
<keyword evidence="6" id="KW-0963">Cytoplasm</keyword>
<organism evidence="19 20">
    <name type="scientific">Oxalicibacterium solurbis</name>
    <dbReference type="NCBI Taxonomy" id="69280"/>
    <lineage>
        <taxon>Bacteria</taxon>
        <taxon>Pseudomonadati</taxon>
        <taxon>Pseudomonadota</taxon>
        <taxon>Betaproteobacteria</taxon>
        <taxon>Burkholderiales</taxon>
        <taxon>Oxalobacteraceae</taxon>
        <taxon>Oxalicibacterium</taxon>
    </lineage>
</organism>
<proteinExistence type="inferred from homology"/>
<feature type="binding site" evidence="16">
    <location>
        <begin position="402"/>
        <end position="407"/>
    </location>
    <ligand>
        <name>substrate</name>
    </ligand>
</feature>
<sequence length="618" mass="68255">MSRFEFSFGAQLHEDGHTRFRLWAPSARAANVLIDNAALPMQSLPHDWYEATIRCGAGTRYRYEVINEDGGILAVADPASRAQAGDVHDASIVVDPRGYHWLYPLWRGRPWRETVLYELHVGIMGGFEGVTRQLPALAELGITAVELMPVAEFPGARNWGYDGVLPYAPDASYGSPEQLKALVDTAHGLGMMVFLDVVYNHFGPDGNYLGAYAKDFFRDDIHTPWGQAIDFRRREVRDFFTENALYWLTEYRFDGLRFDAVHAISEQDWLQEMGERIRQVIGQAGGKEENNARHVHLVLEHDGNAAHLLTGNDGPTSGAPFNAPFNAQWNDDGHHVLHVLLTGEREHYYQDYCERPAERLARCLAEGFVYQGECSPLRHGEPRGEPSADLPPSAFVLFLQNHDQAGNRAFGERLTTLARPSALRAAMALVLLSPQIPLLFMGEEIGATQPFLYFTSYSEAALAAAVRDGRRQEFSGFAAFADEAARESIPDPNDVQTFAASIPQAQDRAGEWHAWVHALLTLRHAQLVPRLEGCRSLDACVLEDGKSEAAVAARWQLADGSVLSVAINLAEKDINVKLDAIARTAGADLLFETPGTLAALGRDCLPADSFIALLEPAA</sequence>
<dbReference type="NCBIfam" id="TIGR02402">
    <property type="entry name" value="trehalose_TreZ"/>
    <property type="match status" value="1"/>
</dbReference>
<evidence type="ECO:0000256" key="13">
    <source>
        <dbReference type="NCBIfam" id="TIGR02402"/>
    </source>
</evidence>
<comment type="catalytic activity">
    <reaction evidence="12 14">
        <text>hydrolysis of (1-&gt;4)-alpha-D-glucosidic linkage in 4-alpha-D-[(1-&gt;4)-alpha-D-glucanosyl]n trehalose to yield trehalose and (1-&gt;4)-alpha-D-glucan.</text>
        <dbReference type="EC" id="3.2.1.141"/>
    </reaction>
</comment>
<dbReference type="Pfam" id="PF02922">
    <property type="entry name" value="CBM_48"/>
    <property type="match status" value="1"/>
</dbReference>
<evidence type="ECO:0000256" key="12">
    <source>
        <dbReference type="ARBA" id="ARBA00034013"/>
    </source>
</evidence>
<dbReference type="AlphaFoldDB" id="A0A8J3B5P1"/>
<dbReference type="GO" id="GO:0005992">
    <property type="term" value="P:trehalose biosynthetic process"/>
    <property type="evidence" value="ECO:0007669"/>
    <property type="project" value="UniProtKB-UniRule"/>
</dbReference>
<evidence type="ECO:0000256" key="11">
    <source>
        <dbReference type="ARBA" id="ARBA00033284"/>
    </source>
</evidence>
<feature type="domain" description="Glycosyl hydrolase family 13 catalytic" evidence="18">
    <location>
        <begin position="126"/>
        <end position="471"/>
    </location>
</feature>
<dbReference type="InterPro" id="IPR012768">
    <property type="entry name" value="Trehalose_TreZ"/>
</dbReference>
<evidence type="ECO:0000256" key="7">
    <source>
        <dbReference type="ARBA" id="ARBA00022801"/>
    </source>
</evidence>
<reference evidence="19" key="2">
    <citation type="submission" date="2020-09" db="EMBL/GenBank/DDBJ databases">
        <authorList>
            <person name="Sun Q."/>
            <person name="Sedlacek I."/>
        </authorList>
    </citation>
    <scope>NUCLEOTIDE SEQUENCE</scope>
    <source>
        <strain evidence="19">CCM 7664</strain>
    </source>
</reference>
<feature type="binding site" evidence="16">
    <location>
        <begin position="257"/>
        <end position="262"/>
    </location>
    <ligand>
        <name>substrate</name>
    </ligand>
</feature>
<comment type="similarity">
    <text evidence="3 14">Belongs to the glycosyl hydrolase 13 family.</text>
</comment>
<evidence type="ECO:0000313" key="19">
    <source>
        <dbReference type="EMBL" id="GGI55583.1"/>
    </source>
</evidence>
<dbReference type="Gene3D" id="1.10.10.760">
    <property type="entry name" value="E-set domains of sugar-utilizing enzymes"/>
    <property type="match status" value="1"/>
</dbReference>
<dbReference type="InterPro" id="IPR022567">
    <property type="entry name" value="DUF3459"/>
</dbReference>
<dbReference type="GO" id="GO:0033942">
    <property type="term" value="F:4-alpha-D-(1-&gt;4)-alpha-D-glucanotrehalose trehalohydrolase activity"/>
    <property type="evidence" value="ECO:0007669"/>
    <property type="project" value="UniProtKB-EC"/>
</dbReference>
<dbReference type="PIRSF" id="PIRSF006337">
    <property type="entry name" value="Trehalose_TreZ"/>
    <property type="match status" value="1"/>
</dbReference>
<evidence type="ECO:0000256" key="16">
    <source>
        <dbReference type="PIRSR" id="PIRSR006337-2"/>
    </source>
</evidence>
<evidence type="ECO:0000256" key="1">
    <source>
        <dbReference type="ARBA" id="ARBA00004496"/>
    </source>
</evidence>
<feature type="active site" description="Nucleophile" evidence="15">
    <location>
        <position position="259"/>
    </location>
</feature>
<dbReference type="UniPathway" id="UPA00299"/>
<dbReference type="Pfam" id="PF11941">
    <property type="entry name" value="DUF3459"/>
    <property type="match status" value="1"/>
</dbReference>
<dbReference type="InterPro" id="IPR006047">
    <property type="entry name" value="GH13_cat_dom"/>
</dbReference>